<accession>A0A284S0M4</accession>
<evidence type="ECO:0000259" key="1">
    <source>
        <dbReference type="Pfam" id="PF09820"/>
    </source>
</evidence>
<name>A0A284S0M4_ARMOS</name>
<dbReference type="OrthoDB" id="5380555at2759"/>
<evidence type="ECO:0000313" key="2">
    <source>
        <dbReference type="EMBL" id="SJL14570.1"/>
    </source>
</evidence>
<sequence>MPVDVDCLLSCSMSRIFKVACRGDTFFDLLLAARKAHDIQCHCKPSFCDYVCIGTDDLAHPISSASRHVKLDEKVSDIFDEQSRPVASFVAEEVWRGSMSGSSTHAFSSAASSLADPESPARSKFGDTMPGLNALGQGMLQSNSGHPRVALKALSAYDLLYSPGVIWADKTSCIIDLSVESRLLRKLPLVRRPEGFGKTSFLAMLEFFYDCKHFTTPISDAVLKSTRVSDVDPNAPLMVLPHCDLVLTFDLSVPSVKDFPQSLGFYINSVFRKFLWKYQQELVIKPEDIPVFLSEDGMLSFGSVLRLARRSRRISILIDNYNAPSIASDNSPEVNSCLNEMIISPLTKSLSYVQGLITGIGDAPDPLINPYLRGDCDIWTAVAVDMTDEDVVDATFGFTPEEVHELERHLQVHSVEVGLVPYRFGNQKVYSMTHVLNKISQQLEGSDVDLDVTVPLGNLALQTTSSPTDP</sequence>
<evidence type="ECO:0000313" key="3">
    <source>
        <dbReference type="Proteomes" id="UP000219338"/>
    </source>
</evidence>
<keyword evidence="3" id="KW-1185">Reference proteome</keyword>
<dbReference type="Proteomes" id="UP000219338">
    <property type="component" value="Unassembled WGS sequence"/>
</dbReference>
<gene>
    <name evidence="2" type="ORF">ARMOST_18033</name>
</gene>
<reference evidence="3" key="1">
    <citation type="journal article" date="2017" name="Nat. Ecol. Evol.">
        <title>Genome expansion and lineage-specific genetic innovations in the forest pathogenic fungi Armillaria.</title>
        <authorList>
            <person name="Sipos G."/>
            <person name="Prasanna A.N."/>
            <person name="Walter M.C."/>
            <person name="O'Connor E."/>
            <person name="Balint B."/>
            <person name="Krizsan K."/>
            <person name="Kiss B."/>
            <person name="Hess J."/>
            <person name="Varga T."/>
            <person name="Slot J."/>
            <person name="Riley R."/>
            <person name="Boka B."/>
            <person name="Rigling D."/>
            <person name="Barry K."/>
            <person name="Lee J."/>
            <person name="Mihaltcheva S."/>
            <person name="LaButti K."/>
            <person name="Lipzen A."/>
            <person name="Waldron R."/>
            <person name="Moloney N.M."/>
            <person name="Sperisen C."/>
            <person name="Kredics L."/>
            <person name="Vagvoelgyi C."/>
            <person name="Patrignani A."/>
            <person name="Fitzpatrick D."/>
            <person name="Nagy I."/>
            <person name="Doyle S."/>
            <person name="Anderson J.B."/>
            <person name="Grigoriev I.V."/>
            <person name="Gueldener U."/>
            <person name="Muensterkoetter M."/>
            <person name="Nagy L.G."/>
        </authorList>
    </citation>
    <scope>NUCLEOTIDE SEQUENCE [LARGE SCALE GENOMIC DNA]</scope>
    <source>
        <strain evidence="3">C18/9</strain>
    </source>
</reference>
<dbReference type="Pfam" id="PF09820">
    <property type="entry name" value="AAA-ATPase_like"/>
    <property type="match status" value="1"/>
</dbReference>
<dbReference type="EMBL" id="FUEG01000024">
    <property type="protein sequence ID" value="SJL14570.1"/>
    <property type="molecule type" value="Genomic_DNA"/>
</dbReference>
<dbReference type="AlphaFoldDB" id="A0A284S0M4"/>
<protein>
    <recommendedName>
        <fullName evidence="1">AAA-ATPase-like domain-containing protein</fullName>
    </recommendedName>
</protein>
<proteinExistence type="predicted"/>
<dbReference type="InterPro" id="IPR018631">
    <property type="entry name" value="AAA-ATPase-like_dom"/>
</dbReference>
<dbReference type="OMA" id="FRKFLWK"/>
<organism evidence="2 3">
    <name type="scientific">Armillaria ostoyae</name>
    <name type="common">Armillaria root rot fungus</name>
    <dbReference type="NCBI Taxonomy" id="47428"/>
    <lineage>
        <taxon>Eukaryota</taxon>
        <taxon>Fungi</taxon>
        <taxon>Dikarya</taxon>
        <taxon>Basidiomycota</taxon>
        <taxon>Agaricomycotina</taxon>
        <taxon>Agaricomycetes</taxon>
        <taxon>Agaricomycetidae</taxon>
        <taxon>Agaricales</taxon>
        <taxon>Marasmiineae</taxon>
        <taxon>Physalacriaceae</taxon>
        <taxon>Armillaria</taxon>
    </lineage>
</organism>
<feature type="domain" description="AAA-ATPase-like" evidence="1">
    <location>
        <begin position="156"/>
        <end position="335"/>
    </location>
</feature>